<dbReference type="OrthoDB" id="6293260at2"/>
<proteinExistence type="predicted"/>
<evidence type="ECO:0000313" key="2">
    <source>
        <dbReference type="EMBL" id="QEE19654.1"/>
    </source>
</evidence>
<evidence type="ECO:0000313" key="3">
    <source>
        <dbReference type="Proteomes" id="UP000321062"/>
    </source>
</evidence>
<accession>A0A5B9DKD1</accession>
<dbReference type="InterPro" id="IPR051531">
    <property type="entry name" value="N-acetyltransferase"/>
</dbReference>
<gene>
    <name evidence="2" type="ORF">FNA67_05460</name>
</gene>
<dbReference type="Gene3D" id="3.40.630.30">
    <property type="match status" value="1"/>
</dbReference>
<sequence>MIVSETVLETERLRLTNWQPEHLPELVRLHGDPEIARYFTAEGLPWSEERCRLRLERWASEFRDHRMGKLRVIRKEDGALLGRAGFGIHEPTGEPEIGYALFREHWGKGYATEAAAGLRDWIFRETPHDHFIGFAHKDNAASLAVLARIGMEPTRRQVIFDMPCQFFIYNRRAVHG</sequence>
<keyword evidence="3" id="KW-1185">Reference proteome</keyword>
<organism evidence="2 3">
    <name type="scientific">Paradevosia tibetensis</name>
    <dbReference type="NCBI Taxonomy" id="1447062"/>
    <lineage>
        <taxon>Bacteria</taxon>
        <taxon>Pseudomonadati</taxon>
        <taxon>Pseudomonadota</taxon>
        <taxon>Alphaproteobacteria</taxon>
        <taxon>Hyphomicrobiales</taxon>
        <taxon>Devosiaceae</taxon>
        <taxon>Paradevosia</taxon>
    </lineage>
</organism>
<dbReference type="EMBL" id="CP041690">
    <property type="protein sequence ID" value="QEE19654.1"/>
    <property type="molecule type" value="Genomic_DNA"/>
</dbReference>
<dbReference type="Pfam" id="PF13302">
    <property type="entry name" value="Acetyltransf_3"/>
    <property type="match status" value="1"/>
</dbReference>
<keyword evidence="2" id="KW-0808">Transferase</keyword>
<name>A0A5B9DKD1_9HYPH</name>
<reference evidence="2 3" key="1">
    <citation type="journal article" date="2015" name="Int. J. Syst. Evol. Microbiol.">
        <title>Youhaiella tibetensis gen. nov., sp. nov., isolated from subsurface sediment.</title>
        <authorList>
            <person name="Wang Y.X."/>
            <person name="Huang F.Q."/>
            <person name="Nogi Y."/>
            <person name="Pang S.J."/>
            <person name="Wang P.K."/>
            <person name="Lv J."/>
        </authorList>
    </citation>
    <scope>NUCLEOTIDE SEQUENCE [LARGE SCALE GENOMIC DNA]</scope>
    <source>
        <strain evidence="3">fig4</strain>
    </source>
</reference>
<dbReference type="GO" id="GO:0016747">
    <property type="term" value="F:acyltransferase activity, transferring groups other than amino-acyl groups"/>
    <property type="evidence" value="ECO:0007669"/>
    <property type="project" value="InterPro"/>
</dbReference>
<protein>
    <submittedName>
        <fullName evidence="2">GNAT family N-acetyltransferase</fullName>
    </submittedName>
</protein>
<dbReference type="KEGG" id="yti:FNA67_05460"/>
<dbReference type="InterPro" id="IPR000182">
    <property type="entry name" value="GNAT_dom"/>
</dbReference>
<dbReference type="SUPFAM" id="SSF55729">
    <property type="entry name" value="Acyl-CoA N-acyltransferases (Nat)"/>
    <property type="match status" value="1"/>
</dbReference>
<dbReference type="AlphaFoldDB" id="A0A5B9DKD1"/>
<evidence type="ECO:0000259" key="1">
    <source>
        <dbReference type="PROSITE" id="PS51186"/>
    </source>
</evidence>
<dbReference type="PANTHER" id="PTHR43792">
    <property type="entry name" value="GNAT FAMILY, PUTATIVE (AFU_ORTHOLOGUE AFUA_3G00765)-RELATED-RELATED"/>
    <property type="match status" value="1"/>
</dbReference>
<dbReference type="InterPro" id="IPR016181">
    <property type="entry name" value="Acyl_CoA_acyltransferase"/>
</dbReference>
<feature type="domain" description="N-acetyltransferase" evidence="1">
    <location>
        <begin position="13"/>
        <end position="174"/>
    </location>
</feature>
<dbReference type="PROSITE" id="PS51186">
    <property type="entry name" value="GNAT"/>
    <property type="match status" value="1"/>
</dbReference>
<dbReference type="Proteomes" id="UP000321062">
    <property type="component" value="Chromosome"/>
</dbReference>
<dbReference type="PANTHER" id="PTHR43792:SF13">
    <property type="entry name" value="ACETYLTRANSFERASE"/>
    <property type="match status" value="1"/>
</dbReference>